<reference evidence="8" key="1">
    <citation type="submission" date="2020-07" db="EMBL/GenBank/DDBJ databases">
        <title>Genomic analysis of a strain of Sedimentibacter Hydroxybenzoicus DSM7310.</title>
        <authorList>
            <person name="Ma S."/>
        </authorList>
    </citation>
    <scope>NUCLEOTIDE SEQUENCE</scope>
    <source>
        <strain evidence="8">DSM 7310</strain>
    </source>
</reference>
<keyword evidence="1" id="KW-0813">Transport</keyword>
<keyword evidence="2" id="KW-0004">4Fe-4S</keyword>
<gene>
    <name evidence="8" type="ORF">HZF24_11545</name>
</gene>
<dbReference type="SUPFAM" id="SSF54862">
    <property type="entry name" value="4Fe-4S ferredoxins"/>
    <property type="match status" value="1"/>
</dbReference>
<dbReference type="EMBL" id="JACBNQ010000013">
    <property type="protein sequence ID" value="NYB74770.1"/>
    <property type="molecule type" value="Genomic_DNA"/>
</dbReference>
<keyword evidence="5" id="KW-0408">Iron</keyword>
<feature type="domain" description="4Fe-4S ferredoxin-type" evidence="7">
    <location>
        <begin position="2"/>
        <end position="32"/>
    </location>
</feature>
<dbReference type="InterPro" id="IPR017896">
    <property type="entry name" value="4Fe4S_Fe-S-bd"/>
</dbReference>
<organism evidence="8 9">
    <name type="scientific">Sedimentibacter hydroxybenzoicus DSM 7310</name>
    <dbReference type="NCBI Taxonomy" id="1123245"/>
    <lineage>
        <taxon>Bacteria</taxon>
        <taxon>Bacillati</taxon>
        <taxon>Bacillota</taxon>
        <taxon>Tissierellia</taxon>
        <taxon>Sedimentibacter</taxon>
    </lineage>
</organism>
<dbReference type="PROSITE" id="PS00198">
    <property type="entry name" value="4FE4S_FER_1"/>
    <property type="match status" value="1"/>
</dbReference>
<accession>A0A974GX70</accession>
<evidence type="ECO:0000313" key="8">
    <source>
        <dbReference type="EMBL" id="NYB74770.1"/>
    </source>
</evidence>
<keyword evidence="6" id="KW-0411">Iron-sulfur</keyword>
<proteinExistence type="predicted"/>
<evidence type="ECO:0000259" key="7">
    <source>
        <dbReference type="PROSITE" id="PS51379"/>
    </source>
</evidence>
<dbReference type="InterPro" id="IPR017900">
    <property type="entry name" value="4Fe4S_Fe_S_CS"/>
</dbReference>
<evidence type="ECO:0000313" key="9">
    <source>
        <dbReference type="Proteomes" id="UP000611629"/>
    </source>
</evidence>
<dbReference type="PROSITE" id="PS51379">
    <property type="entry name" value="4FE4S_FER_2"/>
    <property type="match status" value="3"/>
</dbReference>
<dbReference type="RefSeq" id="WP_179238477.1">
    <property type="nucleotide sequence ID" value="NZ_JACBNQ010000013.1"/>
</dbReference>
<dbReference type="GO" id="GO:0051539">
    <property type="term" value="F:4 iron, 4 sulfur cluster binding"/>
    <property type="evidence" value="ECO:0007669"/>
    <property type="project" value="UniProtKB-KW"/>
</dbReference>
<evidence type="ECO:0000256" key="1">
    <source>
        <dbReference type="ARBA" id="ARBA00022448"/>
    </source>
</evidence>
<dbReference type="PANTHER" id="PTHR42859">
    <property type="entry name" value="OXIDOREDUCTASE"/>
    <property type="match status" value="1"/>
</dbReference>
<dbReference type="CDD" id="cd10550">
    <property type="entry name" value="DMSOR_beta_like"/>
    <property type="match status" value="1"/>
</dbReference>
<evidence type="ECO:0000256" key="6">
    <source>
        <dbReference type="ARBA" id="ARBA00023014"/>
    </source>
</evidence>
<dbReference type="InterPro" id="IPR050294">
    <property type="entry name" value="RnfB_subfamily"/>
</dbReference>
<dbReference type="Gene3D" id="3.30.70.20">
    <property type="match status" value="2"/>
</dbReference>
<evidence type="ECO:0000256" key="4">
    <source>
        <dbReference type="ARBA" id="ARBA00022982"/>
    </source>
</evidence>
<dbReference type="GO" id="GO:0046872">
    <property type="term" value="F:metal ion binding"/>
    <property type="evidence" value="ECO:0007669"/>
    <property type="project" value="UniProtKB-KW"/>
</dbReference>
<keyword evidence="4" id="KW-0249">Electron transport</keyword>
<sequence>MKKIIVNPKLCSGCNTCVLNCSFMHHKAFSHKLSNIRIIGKEERASFKPTLCIQCEERNCVKVCPVEAISINEETGAVIVNKDKCILCEMCIDACEHNAIRNTNDTNNNEYIAICDLCNGDPHCVKFCRLGALKYE</sequence>
<keyword evidence="9" id="KW-1185">Reference proteome</keyword>
<dbReference type="Pfam" id="PF13247">
    <property type="entry name" value="Fer4_11"/>
    <property type="match status" value="1"/>
</dbReference>
<dbReference type="Proteomes" id="UP000611629">
    <property type="component" value="Unassembled WGS sequence"/>
</dbReference>
<evidence type="ECO:0000256" key="3">
    <source>
        <dbReference type="ARBA" id="ARBA00022723"/>
    </source>
</evidence>
<protein>
    <submittedName>
        <fullName evidence="8">4Fe-4S dicluster domain-containing protein</fullName>
    </submittedName>
</protein>
<keyword evidence="3" id="KW-0479">Metal-binding</keyword>
<evidence type="ECO:0000256" key="2">
    <source>
        <dbReference type="ARBA" id="ARBA00022485"/>
    </source>
</evidence>
<feature type="domain" description="4Fe-4S ferredoxin-type" evidence="7">
    <location>
        <begin position="43"/>
        <end position="74"/>
    </location>
</feature>
<comment type="caution">
    <text evidence="8">The sequence shown here is derived from an EMBL/GenBank/DDBJ whole genome shotgun (WGS) entry which is preliminary data.</text>
</comment>
<evidence type="ECO:0000256" key="5">
    <source>
        <dbReference type="ARBA" id="ARBA00023004"/>
    </source>
</evidence>
<name>A0A974GX70_SEDHY</name>
<dbReference type="AlphaFoldDB" id="A0A974GX70"/>
<dbReference type="PANTHER" id="PTHR42859:SF10">
    <property type="entry name" value="DIMETHYLSULFOXIDE REDUCTASE CHAIN B"/>
    <property type="match status" value="1"/>
</dbReference>
<feature type="domain" description="4Fe-4S ferredoxin-type" evidence="7">
    <location>
        <begin position="76"/>
        <end position="105"/>
    </location>
</feature>